<sequence length="548" mass="60621">MNCITRKGSLLSSMTAILLALTACASPGGTPAPAAPAEKSTAAPAPAREKTVYVGIVNAPVTLNQINDAGDSASDNVLALINDSLLDLNEKFEFQPKLAESVETKDNQTFTVKINKSAKWNDGQPFTTADVAFTLKTALHPKVDTNFKLNFIEGLNAAGKLDDGKTEISGLKIVDDRTFEVRTKTPVDPLIFKERFGTKVFFLPQHILKDVAPEQVAAHPYFQKPEVTIGAFKIAAFQKGQHAEVVKNPNYYREPAKLDKIFIKVLPAANLVAQLQTGEIHMNSVPVGLIPITEYEKVKALPHIELTSGNPSVPPELFFNVQKVPDVKVRQAVAYALNRQLIVDQLLKGQGEVIDGGIPSYHPYYNKDITKYAYNPEKAKALLKEANWDGSRPLTFLIPVGNKIREQAADILVQNLEAVGIKVQVQKFDFATLIAKVGKGEFDLTIFTRDFYIEPSSYFTMFKSDNANNDLKYSNPKVDELINRGETESDPAKRRAIYNELQAILHEDVPSLAVYSEKRLLAVSKQVIEGRPRDIGMFNNVSQWDLKP</sequence>
<evidence type="ECO:0000256" key="2">
    <source>
        <dbReference type="ARBA" id="ARBA00022448"/>
    </source>
</evidence>
<dbReference type="KEGG" id="pms:KNP414_04947"/>
<feature type="domain" description="Solute-binding protein family 5" evidence="5">
    <location>
        <begin position="93"/>
        <end position="469"/>
    </location>
</feature>
<comment type="similarity">
    <text evidence="1">Belongs to the bacterial solute-binding protein 5 family.</text>
</comment>
<dbReference type="AlphaFoldDB" id="F8FLA4"/>
<dbReference type="HOGENOM" id="CLU_017028_8_4_9"/>
<dbReference type="RefSeq" id="WP_013918625.1">
    <property type="nucleotide sequence ID" value="NC_015690.1"/>
</dbReference>
<dbReference type="Proteomes" id="UP000006620">
    <property type="component" value="Chromosome"/>
</dbReference>
<dbReference type="CDD" id="cd00995">
    <property type="entry name" value="PBP2_NikA_DppA_OppA_like"/>
    <property type="match status" value="1"/>
</dbReference>
<evidence type="ECO:0000259" key="5">
    <source>
        <dbReference type="Pfam" id="PF00496"/>
    </source>
</evidence>
<name>F8FLA4_PAEMK</name>
<dbReference type="Gene3D" id="3.10.105.10">
    <property type="entry name" value="Dipeptide-binding Protein, Domain 3"/>
    <property type="match status" value="1"/>
</dbReference>
<evidence type="ECO:0000313" key="7">
    <source>
        <dbReference type="Proteomes" id="UP000006620"/>
    </source>
</evidence>
<dbReference type="Gene3D" id="3.90.76.10">
    <property type="entry name" value="Dipeptide-binding Protein, Domain 1"/>
    <property type="match status" value="1"/>
</dbReference>
<reference evidence="7" key="1">
    <citation type="submission" date="2011-06" db="EMBL/GenBank/DDBJ databases">
        <title>Complete genome sequence of Paenibacillus mucilaginosus KNP414.</title>
        <authorList>
            <person name="Wang J."/>
            <person name="Hu S."/>
            <person name="Hu X."/>
            <person name="Zhang B."/>
            <person name="Dong D."/>
            <person name="Zhang S."/>
            <person name="Zhao K."/>
            <person name="Wu D."/>
        </authorList>
    </citation>
    <scope>NUCLEOTIDE SEQUENCE [LARGE SCALE GENOMIC DNA]</scope>
    <source>
        <strain evidence="7">KNP414</strain>
    </source>
</reference>
<dbReference type="Gene3D" id="3.40.190.10">
    <property type="entry name" value="Periplasmic binding protein-like II"/>
    <property type="match status" value="1"/>
</dbReference>
<evidence type="ECO:0000256" key="3">
    <source>
        <dbReference type="ARBA" id="ARBA00022729"/>
    </source>
</evidence>
<dbReference type="SUPFAM" id="SSF53850">
    <property type="entry name" value="Periplasmic binding protein-like II"/>
    <property type="match status" value="1"/>
</dbReference>
<dbReference type="PANTHER" id="PTHR30290:SF9">
    <property type="entry name" value="OLIGOPEPTIDE-BINDING PROTEIN APPA"/>
    <property type="match status" value="1"/>
</dbReference>
<dbReference type="InterPro" id="IPR039424">
    <property type="entry name" value="SBP_5"/>
</dbReference>
<dbReference type="PROSITE" id="PS51257">
    <property type="entry name" value="PROKAR_LIPOPROTEIN"/>
    <property type="match status" value="1"/>
</dbReference>
<dbReference type="PANTHER" id="PTHR30290">
    <property type="entry name" value="PERIPLASMIC BINDING COMPONENT OF ABC TRANSPORTER"/>
    <property type="match status" value="1"/>
</dbReference>
<dbReference type="Pfam" id="PF00496">
    <property type="entry name" value="SBP_bac_5"/>
    <property type="match status" value="1"/>
</dbReference>
<keyword evidence="3 4" id="KW-0732">Signal</keyword>
<feature type="signal peptide" evidence="4">
    <location>
        <begin position="1"/>
        <end position="25"/>
    </location>
</feature>
<dbReference type="GO" id="GO:0043190">
    <property type="term" value="C:ATP-binding cassette (ABC) transporter complex"/>
    <property type="evidence" value="ECO:0007669"/>
    <property type="project" value="InterPro"/>
</dbReference>
<accession>F8FLA4</accession>
<dbReference type="PIRSF" id="PIRSF002741">
    <property type="entry name" value="MppA"/>
    <property type="match status" value="1"/>
</dbReference>
<dbReference type="GO" id="GO:1904680">
    <property type="term" value="F:peptide transmembrane transporter activity"/>
    <property type="evidence" value="ECO:0007669"/>
    <property type="project" value="TreeGrafter"/>
</dbReference>
<evidence type="ECO:0000256" key="1">
    <source>
        <dbReference type="ARBA" id="ARBA00005695"/>
    </source>
</evidence>
<evidence type="ECO:0000256" key="4">
    <source>
        <dbReference type="SAM" id="SignalP"/>
    </source>
</evidence>
<keyword evidence="2" id="KW-0813">Transport</keyword>
<feature type="chain" id="PRO_5038892052" evidence="4">
    <location>
        <begin position="26"/>
        <end position="548"/>
    </location>
</feature>
<protein>
    <submittedName>
        <fullName evidence="6">Extracellular solute-binding protein family 5</fullName>
    </submittedName>
</protein>
<organism evidence="6 7">
    <name type="scientific">Paenibacillus mucilaginosus (strain KNP414)</name>
    <dbReference type="NCBI Taxonomy" id="1036673"/>
    <lineage>
        <taxon>Bacteria</taxon>
        <taxon>Bacillati</taxon>
        <taxon>Bacillota</taxon>
        <taxon>Bacilli</taxon>
        <taxon>Bacillales</taxon>
        <taxon>Paenibacillaceae</taxon>
        <taxon>Paenibacillus</taxon>
    </lineage>
</organism>
<evidence type="ECO:0000313" key="6">
    <source>
        <dbReference type="EMBL" id="AEI43472.1"/>
    </source>
</evidence>
<dbReference type="InterPro" id="IPR000914">
    <property type="entry name" value="SBP_5_dom"/>
</dbReference>
<dbReference type="EMBL" id="CP002869">
    <property type="protein sequence ID" value="AEI43472.1"/>
    <property type="molecule type" value="Genomic_DNA"/>
</dbReference>
<dbReference type="GO" id="GO:0015833">
    <property type="term" value="P:peptide transport"/>
    <property type="evidence" value="ECO:0007669"/>
    <property type="project" value="TreeGrafter"/>
</dbReference>
<dbReference type="PATRIC" id="fig|1036673.3.peg.4563"/>
<reference evidence="6 7" key="2">
    <citation type="journal article" date="2013" name="Genome Announc.">
        <title>Genome Sequence of Growth-Improving Paenibacillus mucilaginosus Strain KNP414.</title>
        <authorList>
            <person name="Lu J.J."/>
            <person name="Wang J.F."/>
            <person name="Hu X.F."/>
        </authorList>
    </citation>
    <scope>NUCLEOTIDE SEQUENCE [LARGE SCALE GENOMIC DNA]</scope>
    <source>
        <strain evidence="6 7">KNP414</strain>
    </source>
</reference>
<dbReference type="GO" id="GO:0042597">
    <property type="term" value="C:periplasmic space"/>
    <property type="evidence" value="ECO:0007669"/>
    <property type="project" value="UniProtKB-ARBA"/>
</dbReference>
<dbReference type="InterPro" id="IPR030678">
    <property type="entry name" value="Peptide/Ni-bd"/>
</dbReference>
<proteinExistence type="inferred from homology"/>
<gene>
    <name evidence="6" type="ordered locus">KNP414_04947</name>
</gene>